<keyword evidence="2" id="KW-1185">Reference proteome</keyword>
<dbReference type="Proteomes" id="UP000295611">
    <property type="component" value="Unassembled WGS sequence"/>
</dbReference>
<evidence type="ECO:0000313" key="2">
    <source>
        <dbReference type="Proteomes" id="UP000295611"/>
    </source>
</evidence>
<reference evidence="1 2" key="1">
    <citation type="submission" date="2019-03" db="EMBL/GenBank/DDBJ databases">
        <title>Genomic Encyclopedia of Type Strains, Phase III (KMG-III): the genomes of soil and plant-associated and newly described type strains.</title>
        <authorList>
            <person name="Whitman W."/>
        </authorList>
    </citation>
    <scope>NUCLEOTIDE SEQUENCE [LARGE SCALE GENOMIC DNA]</scope>
    <source>
        <strain evidence="1 2">CECT 8976</strain>
    </source>
</reference>
<evidence type="ECO:0000313" key="1">
    <source>
        <dbReference type="EMBL" id="TDR80219.1"/>
    </source>
</evidence>
<comment type="caution">
    <text evidence="1">The sequence shown here is derived from an EMBL/GenBank/DDBJ whole genome shotgun (WGS) entry which is preliminary data.</text>
</comment>
<gene>
    <name evidence="1" type="ORF">DFP86_10574</name>
</gene>
<dbReference type="EMBL" id="SNZP01000005">
    <property type="protein sequence ID" value="TDR80219.1"/>
    <property type="molecule type" value="Genomic_DNA"/>
</dbReference>
<sequence>MVFTRRPNEETQKLVAMLDKSTGVHINKSNGKMSLNLSDPEARQKILNSAHAFYKTVQKTA</sequence>
<dbReference type="RefSeq" id="WP_133679630.1">
    <property type="nucleotide sequence ID" value="NZ_SNZP01000005.1"/>
</dbReference>
<organism evidence="1 2">
    <name type="scientific">Paludibacterium purpuratum</name>
    <dbReference type="NCBI Taxonomy" id="1144873"/>
    <lineage>
        <taxon>Bacteria</taxon>
        <taxon>Pseudomonadati</taxon>
        <taxon>Pseudomonadota</taxon>
        <taxon>Betaproteobacteria</taxon>
        <taxon>Neisseriales</taxon>
        <taxon>Chromobacteriaceae</taxon>
        <taxon>Paludibacterium</taxon>
    </lineage>
</organism>
<proteinExistence type="predicted"/>
<dbReference type="AlphaFoldDB" id="A0A4V3DVA7"/>
<accession>A0A4V3DVA7</accession>
<protein>
    <submittedName>
        <fullName evidence="1">Uncharacterized protein</fullName>
    </submittedName>
</protein>
<name>A0A4V3DVA7_9NEIS</name>